<dbReference type="Pfam" id="PF16783">
    <property type="entry name" value="FANCM-MHF_bd"/>
    <property type="match status" value="1"/>
</dbReference>
<dbReference type="InterPro" id="IPR006935">
    <property type="entry name" value="Helicase/UvrB_N"/>
</dbReference>
<evidence type="ECO:0000256" key="8">
    <source>
        <dbReference type="SAM" id="MobiDB-lite"/>
    </source>
</evidence>
<feature type="region of interest" description="Disordered" evidence="8">
    <location>
        <begin position="1864"/>
        <end position="1883"/>
    </location>
</feature>
<feature type="region of interest" description="Disordered" evidence="8">
    <location>
        <begin position="870"/>
        <end position="896"/>
    </location>
</feature>
<feature type="region of interest" description="Disordered" evidence="8">
    <location>
        <begin position="1289"/>
        <end position="1353"/>
    </location>
</feature>
<feature type="compositionally biased region" description="Basic and acidic residues" evidence="8">
    <location>
        <begin position="879"/>
        <end position="893"/>
    </location>
</feature>
<dbReference type="GO" id="GO:0016787">
    <property type="term" value="F:hydrolase activity"/>
    <property type="evidence" value="ECO:0007669"/>
    <property type="project" value="UniProtKB-KW"/>
</dbReference>
<dbReference type="GO" id="GO:0005524">
    <property type="term" value="F:ATP binding"/>
    <property type="evidence" value="ECO:0007669"/>
    <property type="project" value="UniProtKB-KW"/>
</dbReference>
<dbReference type="PANTHER" id="PTHR14025">
    <property type="entry name" value="FANCONI ANEMIA GROUP M FANCM FAMILY MEMBER"/>
    <property type="match status" value="1"/>
</dbReference>
<dbReference type="GO" id="GO:0006281">
    <property type="term" value="P:DNA repair"/>
    <property type="evidence" value="ECO:0007669"/>
    <property type="project" value="InterPro"/>
</dbReference>
<feature type="region of interest" description="Disordered" evidence="8">
    <location>
        <begin position="1485"/>
        <end position="1509"/>
    </location>
</feature>
<evidence type="ECO:0000256" key="3">
    <source>
        <dbReference type="ARBA" id="ARBA00022741"/>
    </source>
</evidence>
<feature type="region of interest" description="Disordered" evidence="8">
    <location>
        <begin position="1980"/>
        <end position="2035"/>
    </location>
</feature>
<evidence type="ECO:0000256" key="6">
    <source>
        <dbReference type="ARBA" id="ARBA00022840"/>
    </source>
</evidence>
<dbReference type="SMART" id="SM00487">
    <property type="entry name" value="DEXDc"/>
    <property type="match status" value="1"/>
</dbReference>
<evidence type="ECO:0000256" key="7">
    <source>
        <dbReference type="ARBA" id="ARBA00023242"/>
    </source>
</evidence>
<accession>A0AAN9GC01</accession>
<dbReference type="InterPro" id="IPR039686">
    <property type="entry name" value="FANCM/Mph1-like_ID"/>
</dbReference>
<reference evidence="11 12" key="1">
    <citation type="submission" date="2024-02" db="EMBL/GenBank/DDBJ databases">
        <title>Chromosome-scale genome assembly of the rough periwinkle Littorina saxatilis.</title>
        <authorList>
            <person name="De Jode A."/>
            <person name="Faria R."/>
            <person name="Formenti G."/>
            <person name="Sims Y."/>
            <person name="Smith T.P."/>
            <person name="Tracey A."/>
            <person name="Wood J.M.D."/>
            <person name="Zagrodzka Z.B."/>
            <person name="Johannesson K."/>
            <person name="Butlin R.K."/>
            <person name="Leder E.H."/>
        </authorList>
    </citation>
    <scope>NUCLEOTIDE SEQUENCE [LARGE SCALE GENOMIC DNA]</scope>
    <source>
        <strain evidence="11">Snail1</strain>
        <tissue evidence="11">Muscle</tissue>
    </source>
</reference>
<evidence type="ECO:0000259" key="9">
    <source>
        <dbReference type="PROSITE" id="PS51192"/>
    </source>
</evidence>
<feature type="region of interest" description="Disordered" evidence="8">
    <location>
        <begin position="1625"/>
        <end position="1699"/>
    </location>
</feature>
<feature type="region of interest" description="Disordered" evidence="8">
    <location>
        <begin position="942"/>
        <end position="984"/>
    </location>
</feature>
<evidence type="ECO:0000256" key="1">
    <source>
        <dbReference type="ARBA" id="ARBA00004123"/>
    </source>
</evidence>
<dbReference type="GO" id="GO:0005634">
    <property type="term" value="C:nucleus"/>
    <property type="evidence" value="ECO:0007669"/>
    <property type="project" value="UniProtKB-SubCell"/>
</dbReference>
<dbReference type="GO" id="GO:0006310">
    <property type="term" value="P:DNA recombination"/>
    <property type="evidence" value="ECO:0007669"/>
    <property type="project" value="UniProtKB-ARBA"/>
</dbReference>
<evidence type="ECO:0000313" key="11">
    <source>
        <dbReference type="EMBL" id="KAK7103443.1"/>
    </source>
</evidence>
<dbReference type="GO" id="GO:0043138">
    <property type="term" value="F:3'-5' DNA helicase activity"/>
    <property type="evidence" value="ECO:0007669"/>
    <property type="project" value="InterPro"/>
</dbReference>
<dbReference type="CDD" id="cd12091">
    <property type="entry name" value="FANCM_ID"/>
    <property type="match status" value="1"/>
</dbReference>
<keyword evidence="5" id="KW-0347">Helicase</keyword>
<proteinExistence type="inferred from homology"/>
<evidence type="ECO:0000259" key="10">
    <source>
        <dbReference type="PROSITE" id="PS51194"/>
    </source>
</evidence>
<keyword evidence="6" id="KW-0067">ATP-binding</keyword>
<dbReference type="CDD" id="cd18033">
    <property type="entry name" value="DEXDc_FANCM"/>
    <property type="match status" value="1"/>
</dbReference>
<feature type="compositionally biased region" description="Acidic residues" evidence="8">
    <location>
        <begin position="1545"/>
        <end position="1556"/>
    </location>
</feature>
<dbReference type="PROSITE" id="PS51194">
    <property type="entry name" value="HELICASE_CTER"/>
    <property type="match status" value="1"/>
</dbReference>
<keyword evidence="7" id="KW-0539">Nucleus</keyword>
<dbReference type="GO" id="GO:0003677">
    <property type="term" value="F:DNA binding"/>
    <property type="evidence" value="ECO:0007669"/>
    <property type="project" value="InterPro"/>
</dbReference>
<dbReference type="Gene3D" id="3.40.50.300">
    <property type="entry name" value="P-loop containing nucleotide triphosphate hydrolases"/>
    <property type="match status" value="2"/>
</dbReference>
<dbReference type="PROSITE" id="PS51192">
    <property type="entry name" value="HELICASE_ATP_BIND_1"/>
    <property type="match status" value="1"/>
</dbReference>
<dbReference type="InterPro" id="IPR001650">
    <property type="entry name" value="Helicase_C-like"/>
</dbReference>
<sequence length="2133" mass="237253">MSKPKQATLFQSWGGKTQSQNNANKNRTGSATGWQNPKSANSDHHDTISLLDDEDEEDQELARALEESLACHQNKTNNAAGASTSAEPVAHTSSVRDEECNELNISLGIEEQDIDHGIDRNNCLSQWKTSDLPVGELAGFDPSSGQLWIYPTNYPVREYQFNIVQKALVKNTLVTLPTGLGKTFIAAVIMYNFYRWYPEGKVVFMAPTKPLVAQQIEACYNIMGIPCEDTAEMTGSMNPTDRQKAWRDRRVFFLTPQVMTNDMSRGTCAAEVIKCVVVDEAHKALGNHAYCQVIRELMKYNQQFRVLALSATPGSDIKSVQNVISNLAISHIELRSEESPDIKPYTHERVVDKIVVPLGDELVRIKNQYIQVLSVVVRRLVHQRVLYNREVTSLSKFLILKAREAFRQNPPESLPRNQYGIVEGDFALAMSLYHGYELLQLHGLRSLFNFLNGIISGDKSYGRTRSELMKNADFTEIMNILREKFQPSDASNSQNKPAFLVGHPKMVKLETVVLEHFRKFEAEGQATRVMIFSQYRDSVHEITAMLQQHEPQVKVMSFIGQSSVGKATKGLTQKEQLKVMQGFRTGGYNVLVSTCVGEEGLDIGDVDLIICFDAHKSPIRLVQRMGRTGRKRQGRIVMLVTEGKEEQIYNHSQYTKRSIHRAIMNGARSLVFYANNPRMIPADVTPACHRMHITVQQQRQPAGKQKDTKQMGKRDGKMHKLLSKAKSDSRKSLQEEAGISLEEFIELKSLGSAVTVKHLPAPRMQTLESRSAAGDQDVQNEKDSTELNLSEWVPWQNTLQQTSVFGHSRRSKHLVELLEFTDLQQMLPPGEDNYGDEMKLYLDMDDVFSDNRRPISSNIAQFVVPSPRNQSAGGLGAVMEKRKQEDITKEGKGKTSKVAVKRKRKHHLPTIEVEEGSDDSDFLPEVDFFVASTSKCVSPAVGKSVVTTDTRPSTASPGTRAASVTDRTSSSRPNGGDFLAKKQSPAVRLQSKRLDSMSADANINDVNTTEDFSFHDIDDNESGFAERTLSDTSTNVFRLPTPPRIEDIPRLLSGIEPDDVKSADVSSIVSRCNIPFQMYFTHHSHMQEPLLPELELSGPDNREPEREISCDPRAENMLTDKDDSFSDSHAQLCPVVSGSAVRKNDKKQTTEEMTMKNNPVVDDSSSLSDSDFDAIEQKILQRKATAKTQRTKDGTKSALNIHGVSHAEGNEVDTCNAESTEVPESDTAVFQPPPLSQAELKFKKPLFKPGDSDTADLNFPFSSVLPSADTEINNVKQKSSFVYSFSQGSSQAPVSSKASSPEQEFSTERARSIPRTSHDFHTDTAAEEKKITSVKENRNKDGNKTTVPNDWMTGKQLLHCEMDKKKSSEVTHKSFQETSLSDSFLQKNFVDNDEDDADFEVVEPSPIKPSKLLTGKLKNQSHSIFRGDEFTRKSISPKPGVPSSRLSESLKLPVVTSTEKSPVSEKEHSNRNESLYTFTQAMNVVHSHPSSDSQKDSMEVVPPNDKSLDENFTEVATGQLKDNDVCVQEKNDQLAVEEEPEEFGNFDLGFDFDEDIIPPSPEADAPLSFLSGRSMIAKPPVFSVNRERVGSADVGMENIPEADDFDNDEVLLAVVEGDIDEDSPCFSSSFQSKPVPTFGLNSSPETEATAKDVQRLVRAAQPESETDNLPKIGKPKLSLGSRGKLEQPSSSSHIHKQHKIKNTHLNADFNKLHQSSSQGFQCLEVSKTGSGDRKLSVVQRTSHSSTSEKKDSSSRYSDRETSSRSHKPQLKLSSIGTQEDTHFQILDSFSEKPTSKGHVKLSSIGSSHPQEDVEFDGLGGLSADFDDDFESELEETDATAGLTKTPVAPQNFDLNADFEDDFESEFADTHTSAAPPKTPVAPRKCHLNADFEDDFEAEFADPNSSALTKTPIAPKKFATGVYCSTPVSAKKRKSFTFASSSASKFSKEMQSMKNKVQGFSLVHEDDDGGDFEESIIARKKPRAGQLQTSDDSDMTTNADNCFKAPSKNKEKPKKRKRGCAFLDNEAEESDDVDVSSDEADDDLEMMEGSFIDNCTQMTQASQIDMQAVYMKSVRSPGHRGGKHGGRFRLQYNHNAINVYSQLPNHEEEDSQYQEDSFCVGSDEEGKMWCLNQV</sequence>
<evidence type="ECO:0000256" key="2">
    <source>
        <dbReference type="ARBA" id="ARBA00009889"/>
    </source>
</evidence>
<dbReference type="InterPro" id="IPR031879">
    <property type="entry name" value="FANCM-MHF-bd"/>
</dbReference>
<dbReference type="EMBL" id="JBAMIC010000008">
    <property type="protein sequence ID" value="KAK7103443.1"/>
    <property type="molecule type" value="Genomic_DNA"/>
</dbReference>
<feature type="compositionally biased region" description="Basic and acidic residues" evidence="8">
    <location>
        <begin position="704"/>
        <end position="715"/>
    </location>
</feature>
<dbReference type="InterPro" id="IPR014001">
    <property type="entry name" value="Helicase_ATP-bd"/>
</dbReference>
<feature type="compositionally biased region" description="Polar residues" evidence="8">
    <location>
        <begin position="1625"/>
        <end position="1646"/>
    </location>
</feature>
<dbReference type="CDD" id="cd18801">
    <property type="entry name" value="SF2_C_FANCM_Hef"/>
    <property type="match status" value="1"/>
</dbReference>
<comment type="caution">
    <text evidence="11">The sequence shown here is derived from an EMBL/GenBank/DDBJ whole genome shotgun (WGS) entry which is preliminary data.</text>
</comment>
<feature type="region of interest" description="Disordered" evidence="8">
    <location>
        <begin position="1545"/>
        <end position="1564"/>
    </location>
</feature>
<feature type="compositionally biased region" description="Polar residues" evidence="8">
    <location>
        <begin position="8"/>
        <end position="40"/>
    </location>
</feature>
<feature type="region of interest" description="Disordered" evidence="8">
    <location>
        <begin position="1424"/>
        <end position="1472"/>
    </location>
</feature>
<organism evidence="11 12">
    <name type="scientific">Littorina saxatilis</name>
    <dbReference type="NCBI Taxonomy" id="31220"/>
    <lineage>
        <taxon>Eukaryota</taxon>
        <taxon>Metazoa</taxon>
        <taxon>Spiralia</taxon>
        <taxon>Lophotrochozoa</taxon>
        <taxon>Mollusca</taxon>
        <taxon>Gastropoda</taxon>
        <taxon>Caenogastropoda</taxon>
        <taxon>Littorinimorpha</taxon>
        <taxon>Littorinoidea</taxon>
        <taxon>Littorinidae</taxon>
        <taxon>Littorina</taxon>
    </lineage>
</organism>
<feature type="compositionally biased region" description="Polar residues" evidence="8">
    <location>
        <begin position="945"/>
        <end position="957"/>
    </location>
</feature>
<dbReference type="Pfam" id="PF04851">
    <property type="entry name" value="ResIII"/>
    <property type="match status" value="1"/>
</dbReference>
<keyword evidence="12" id="KW-1185">Reference proteome</keyword>
<gene>
    <name evidence="11" type="ORF">V1264_018337</name>
</gene>
<dbReference type="InterPro" id="IPR027417">
    <property type="entry name" value="P-loop_NTPase"/>
</dbReference>
<evidence type="ECO:0000256" key="4">
    <source>
        <dbReference type="ARBA" id="ARBA00022801"/>
    </source>
</evidence>
<feature type="compositionally biased region" description="Acidic residues" evidence="8">
    <location>
        <begin position="2024"/>
        <end position="2035"/>
    </location>
</feature>
<keyword evidence="3" id="KW-0547">Nucleotide-binding</keyword>
<name>A0AAN9GC01_9CAEN</name>
<evidence type="ECO:0000256" key="5">
    <source>
        <dbReference type="ARBA" id="ARBA00022806"/>
    </source>
</evidence>
<feature type="region of interest" description="Disordered" evidence="8">
    <location>
        <begin position="1731"/>
        <end position="1777"/>
    </location>
</feature>
<feature type="region of interest" description="Disordered" evidence="8">
    <location>
        <begin position="695"/>
        <end position="731"/>
    </location>
</feature>
<feature type="compositionally biased region" description="Basic and acidic residues" evidence="8">
    <location>
        <begin position="1306"/>
        <end position="1343"/>
    </location>
</feature>
<feature type="compositionally biased region" description="Polar residues" evidence="8">
    <location>
        <begin position="1985"/>
        <end position="1999"/>
    </location>
</feature>
<evidence type="ECO:0000313" key="12">
    <source>
        <dbReference type="Proteomes" id="UP001374579"/>
    </source>
</evidence>
<feature type="domain" description="Helicase C-terminal" evidence="10">
    <location>
        <begin position="512"/>
        <end position="678"/>
    </location>
</feature>
<dbReference type="SMART" id="SM00490">
    <property type="entry name" value="HELICc"/>
    <property type="match status" value="1"/>
</dbReference>
<feature type="compositionally biased region" description="Low complexity" evidence="8">
    <location>
        <begin position="1289"/>
        <end position="1301"/>
    </location>
</feature>
<feature type="compositionally biased region" description="Basic and acidic residues" evidence="8">
    <location>
        <begin position="1746"/>
        <end position="1763"/>
    </location>
</feature>
<dbReference type="Proteomes" id="UP001374579">
    <property type="component" value="Unassembled WGS sequence"/>
</dbReference>
<feature type="region of interest" description="Disordered" evidence="8">
    <location>
        <begin position="1"/>
        <end position="46"/>
    </location>
</feature>
<dbReference type="InterPro" id="IPR044749">
    <property type="entry name" value="FANCM_DEXDc"/>
</dbReference>
<dbReference type="PANTHER" id="PTHR14025:SF20">
    <property type="entry name" value="FANCONI ANEMIA GROUP M PROTEIN"/>
    <property type="match status" value="1"/>
</dbReference>
<feature type="region of interest" description="Disordered" evidence="8">
    <location>
        <begin position="1204"/>
        <end position="1232"/>
    </location>
</feature>
<comment type="subcellular location">
    <subcellularLocation>
        <location evidence="1">Nucleus</location>
    </subcellularLocation>
</comment>
<evidence type="ECO:0008006" key="13">
    <source>
        <dbReference type="Google" id="ProtNLM"/>
    </source>
</evidence>
<dbReference type="Pfam" id="PF00271">
    <property type="entry name" value="Helicase_C"/>
    <property type="match status" value="1"/>
</dbReference>
<dbReference type="SUPFAM" id="SSF52540">
    <property type="entry name" value="P-loop containing nucleoside triphosphate hydrolases"/>
    <property type="match status" value="1"/>
</dbReference>
<feature type="compositionally biased region" description="Basic and acidic residues" evidence="8">
    <location>
        <begin position="1462"/>
        <end position="1471"/>
    </location>
</feature>
<keyword evidence="4" id="KW-0378">Hydrolase</keyword>
<dbReference type="FunFam" id="3.40.50.300:FF:000861">
    <property type="entry name" value="Fanconi anemia, complementation group M"/>
    <property type="match status" value="1"/>
</dbReference>
<feature type="domain" description="Helicase ATP-binding" evidence="9">
    <location>
        <begin position="163"/>
        <end position="331"/>
    </location>
</feature>
<dbReference type="Gene3D" id="1.20.1320.20">
    <property type="entry name" value="hef helicase domain"/>
    <property type="match status" value="1"/>
</dbReference>
<protein>
    <recommendedName>
        <fullName evidence="13">Fanconi anemia group M protein</fullName>
    </recommendedName>
</protein>
<comment type="similarity">
    <text evidence="2">Belongs to the DEAD box helicase family. DEAH subfamily. FANCM sub-subfamily.</text>
</comment>